<reference evidence="4 5" key="1">
    <citation type="submission" date="2019-03" db="EMBL/GenBank/DDBJ databases">
        <title>Draft genome sequences of novel Actinobacteria.</title>
        <authorList>
            <person name="Sahin N."/>
            <person name="Ay H."/>
            <person name="Saygin H."/>
        </authorList>
    </citation>
    <scope>NUCLEOTIDE SEQUENCE [LARGE SCALE GENOMIC DNA]</scope>
    <source>
        <strain evidence="4 5">16K404</strain>
    </source>
</reference>
<gene>
    <name evidence="2" type="primary">ureD</name>
    <name evidence="4" type="ORF">E1161_00135</name>
</gene>
<keyword evidence="2" id="KW-0996">Nickel insertion</keyword>
<keyword evidence="2" id="KW-0963">Cytoplasm</keyword>
<comment type="function">
    <text evidence="2">Required for maturation of urease via the functional incorporation of the urease nickel metallocenter.</text>
</comment>
<dbReference type="OrthoDB" id="8677206at2"/>
<protein>
    <recommendedName>
        <fullName evidence="2">Urease accessory protein UreD</fullName>
    </recommendedName>
</protein>
<accession>A0A4R4UW04</accession>
<evidence type="ECO:0000256" key="2">
    <source>
        <dbReference type="HAMAP-Rule" id="MF_01384"/>
    </source>
</evidence>
<sequence>MATVSIELVDGVARATVLRAGAYLRPRLLGIDGPRVRIALVGVCATLLAGDDLRVEVAVGSGAHLELVEPSGMVAYDARGGHQRWAADVHVETGGSLVWSAAPFVVAGGADVDRRTGIVLDDGAVALLSETLVLGRSGEEGGGLRSKLRCALAGRDLLVEELDLRSPELRKAPGILGDCRVLATAALLGVPPGERVSPPGTPLAGPGSIARSLAPHAHSADEALRGTWERWRRFVASNTAAGPTAEPGGEDEPRGNPDRAGVFSVT</sequence>
<comment type="similarity">
    <text evidence="2">Belongs to the UreD family.</text>
</comment>
<proteinExistence type="inferred from homology"/>
<dbReference type="GO" id="GO:0016151">
    <property type="term" value="F:nickel cation binding"/>
    <property type="evidence" value="ECO:0007669"/>
    <property type="project" value="UniProtKB-UniRule"/>
</dbReference>
<comment type="subunit">
    <text evidence="2">UreD, UreF and UreG form a complex that acts as a GTP-hydrolysis-dependent molecular chaperone, activating the urease apoprotein by helping to assemble the nickel containing metallocenter of UreC. The UreE protein probably delivers the nickel.</text>
</comment>
<dbReference type="Pfam" id="PF01774">
    <property type="entry name" value="UreD"/>
    <property type="match status" value="1"/>
</dbReference>
<dbReference type="AlphaFoldDB" id="A0A4R4UW04"/>
<dbReference type="GO" id="GO:0005737">
    <property type="term" value="C:cytoplasm"/>
    <property type="evidence" value="ECO:0007669"/>
    <property type="project" value="UniProtKB-SubCell"/>
</dbReference>
<dbReference type="RefSeq" id="WP_132618227.1">
    <property type="nucleotide sequence ID" value="NZ_SMKV01000001.1"/>
</dbReference>
<name>A0A4R4UW04_9PSEU</name>
<evidence type="ECO:0000256" key="1">
    <source>
        <dbReference type="ARBA" id="ARBA00023186"/>
    </source>
</evidence>
<dbReference type="HAMAP" id="MF_01384">
    <property type="entry name" value="UreD"/>
    <property type="match status" value="1"/>
</dbReference>
<evidence type="ECO:0000313" key="5">
    <source>
        <dbReference type="Proteomes" id="UP000294744"/>
    </source>
</evidence>
<feature type="region of interest" description="Disordered" evidence="3">
    <location>
        <begin position="236"/>
        <end position="266"/>
    </location>
</feature>
<evidence type="ECO:0000256" key="3">
    <source>
        <dbReference type="SAM" id="MobiDB-lite"/>
    </source>
</evidence>
<dbReference type="Proteomes" id="UP000294744">
    <property type="component" value="Unassembled WGS sequence"/>
</dbReference>
<comment type="caution">
    <text evidence="4">The sequence shown here is derived from an EMBL/GenBank/DDBJ whole genome shotgun (WGS) entry which is preliminary data.</text>
</comment>
<comment type="subcellular location">
    <subcellularLocation>
        <location evidence="2">Cytoplasm</location>
    </subcellularLocation>
</comment>
<organism evidence="4 5">
    <name type="scientific">Saccharopolyspora aridisoli</name>
    <dbReference type="NCBI Taxonomy" id="2530385"/>
    <lineage>
        <taxon>Bacteria</taxon>
        <taxon>Bacillati</taxon>
        <taxon>Actinomycetota</taxon>
        <taxon>Actinomycetes</taxon>
        <taxon>Pseudonocardiales</taxon>
        <taxon>Pseudonocardiaceae</taxon>
        <taxon>Saccharopolyspora</taxon>
    </lineage>
</organism>
<evidence type="ECO:0000313" key="4">
    <source>
        <dbReference type="EMBL" id="TDC96687.1"/>
    </source>
</evidence>
<dbReference type="EMBL" id="SMKV01000001">
    <property type="protein sequence ID" value="TDC96687.1"/>
    <property type="molecule type" value="Genomic_DNA"/>
</dbReference>
<dbReference type="InterPro" id="IPR002669">
    <property type="entry name" value="UreD"/>
</dbReference>
<keyword evidence="5" id="KW-1185">Reference proteome</keyword>
<keyword evidence="1 2" id="KW-0143">Chaperone</keyword>